<dbReference type="Pfam" id="PF06470">
    <property type="entry name" value="SMC_hinge"/>
    <property type="match status" value="1"/>
</dbReference>
<reference evidence="10" key="1">
    <citation type="submission" date="2022-07" db="EMBL/GenBank/DDBJ databases">
        <title>Phylogenomic reconstructions and comparative analyses of Kickxellomycotina fungi.</title>
        <authorList>
            <person name="Reynolds N.K."/>
            <person name="Stajich J.E."/>
            <person name="Barry K."/>
            <person name="Grigoriev I.V."/>
            <person name="Crous P."/>
            <person name="Smith M.E."/>
        </authorList>
    </citation>
    <scope>NUCLEOTIDE SEQUENCE</scope>
    <source>
        <strain evidence="10">NBRC 100468</strain>
    </source>
</reference>
<dbReference type="GO" id="GO:0005634">
    <property type="term" value="C:nucleus"/>
    <property type="evidence" value="ECO:0007669"/>
    <property type="project" value="UniProtKB-SubCell"/>
</dbReference>
<evidence type="ECO:0000313" key="11">
    <source>
        <dbReference type="Proteomes" id="UP001150538"/>
    </source>
</evidence>
<keyword evidence="3" id="KW-0547">Nucleotide-binding</keyword>
<dbReference type="SMART" id="SM00968">
    <property type="entry name" value="SMC_hinge"/>
    <property type="match status" value="1"/>
</dbReference>
<dbReference type="InterPro" id="IPR027120">
    <property type="entry name" value="Smc2_ABC"/>
</dbReference>
<dbReference type="InterPro" id="IPR010935">
    <property type="entry name" value="SMC_hinge"/>
</dbReference>
<dbReference type="FunFam" id="3.40.50.300:FF:000278">
    <property type="entry name" value="Structural maintenance of chromosomes 2"/>
    <property type="match status" value="1"/>
</dbReference>
<comment type="subcellular location">
    <subcellularLocation>
        <location evidence="1">Nucleus</location>
    </subcellularLocation>
</comment>
<dbReference type="GO" id="GO:0005524">
    <property type="term" value="F:ATP binding"/>
    <property type="evidence" value="ECO:0007669"/>
    <property type="project" value="UniProtKB-KW"/>
</dbReference>
<dbReference type="GO" id="GO:0030261">
    <property type="term" value="P:chromosome condensation"/>
    <property type="evidence" value="ECO:0007669"/>
    <property type="project" value="UniProtKB-KW"/>
</dbReference>
<sequence length="641" mass="72969">MRVEELIIDGFKSYATRTHITGWDAEFNAITGLNGSGKSNILDAICFVLGIKNMKLLRASNLQDLIYKRGQAGITKASVTIVFNNEDRATSPLGYEDYQQISLTRQIMVGGKNKYLINGHNAQEQAVFNMLQSVQLNVNNPHFLIMQGKITQVLNMQPPEILSMIEEAAGTRMFEERKDKALKTIGKKERKIEEISAILNDEITPKLDKLRKEKSAYLEFKKVEIELDRLRRLTVAYDYTKNEEKLAQGASLLKRAFETEKALEAKINNLRSELENLSERKSQIEAKKAQEMHKDSSFRKLESKVDALSKDLIKIKTQFDLKATTAKEEEAKKTALNKSIEKMESSMSEKLQQSDNAAGKLEEHKRVFDEKNKEIARLEELIQSLTTGVASDEGREGGFIQQLQEEREEANASATMIEQSKLRTQLLLKEKKELKAKSKRAENDNDSLLQKKKHVERRIEEYQSQLLENVVDDDTKEALEARKDELKDEVEVLYEKQQDLQSRLRGLNFRYEDPHPNFDRSKVKGQVAELITLESRNKFAATALELCAGGQLYNVIVKDDQTGAELLERGRLRQRFTILPLNRLTSRQANPEVVNFAKSLAPGKVDLALSLITYDKEVEPAMVNIFGNTLVCKGEMAFSLM</sequence>
<dbReference type="GO" id="GO:0007059">
    <property type="term" value="P:chromosome segregation"/>
    <property type="evidence" value="ECO:0007669"/>
    <property type="project" value="UniProtKB-ARBA"/>
</dbReference>
<evidence type="ECO:0000256" key="1">
    <source>
        <dbReference type="ARBA" id="ARBA00004123"/>
    </source>
</evidence>
<dbReference type="Gene3D" id="1.20.1060.20">
    <property type="match status" value="1"/>
</dbReference>
<dbReference type="EMBL" id="JANBPU010000042">
    <property type="protein sequence ID" value="KAJ1918592.1"/>
    <property type="molecule type" value="Genomic_DNA"/>
</dbReference>
<evidence type="ECO:0000256" key="8">
    <source>
        <dbReference type="SAM" id="Coils"/>
    </source>
</evidence>
<dbReference type="OrthoDB" id="10255539at2759"/>
<evidence type="ECO:0000259" key="9">
    <source>
        <dbReference type="SMART" id="SM00968"/>
    </source>
</evidence>
<keyword evidence="6" id="KW-0226">DNA condensation</keyword>
<dbReference type="SUPFAM" id="SSF75553">
    <property type="entry name" value="Smc hinge domain"/>
    <property type="match status" value="1"/>
</dbReference>
<dbReference type="Gene3D" id="3.40.50.300">
    <property type="entry name" value="P-loop containing nucleotide triphosphate hydrolases"/>
    <property type="match status" value="1"/>
</dbReference>
<dbReference type="GO" id="GO:0005694">
    <property type="term" value="C:chromosome"/>
    <property type="evidence" value="ECO:0007669"/>
    <property type="project" value="InterPro"/>
</dbReference>
<evidence type="ECO:0000313" key="10">
    <source>
        <dbReference type="EMBL" id="KAJ1918592.1"/>
    </source>
</evidence>
<keyword evidence="4" id="KW-0067">ATP-binding</keyword>
<evidence type="ECO:0000256" key="3">
    <source>
        <dbReference type="ARBA" id="ARBA00022741"/>
    </source>
</evidence>
<dbReference type="CDD" id="cd03273">
    <property type="entry name" value="ABC_SMC2_euk"/>
    <property type="match status" value="1"/>
</dbReference>
<keyword evidence="11" id="KW-1185">Reference proteome</keyword>
<accession>A0A9W8DTY8</accession>
<organism evidence="10 11">
    <name type="scientific">Mycoemilia scoparia</name>
    <dbReference type="NCBI Taxonomy" id="417184"/>
    <lineage>
        <taxon>Eukaryota</taxon>
        <taxon>Fungi</taxon>
        <taxon>Fungi incertae sedis</taxon>
        <taxon>Zoopagomycota</taxon>
        <taxon>Kickxellomycotina</taxon>
        <taxon>Kickxellomycetes</taxon>
        <taxon>Kickxellales</taxon>
        <taxon>Kickxellaceae</taxon>
        <taxon>Mycoemilia</taxon>
    </lineage>
</organism>
<evidence type="ECO:0000256" key="6">
    <source>
        <dbReference type="ARBA" id="ARBA00023067"/>
    </source>
</evidence>
<name>A0A9W8DTY8_9FUNG</name>
<keyword evidence="5 8" id="KW-0175">Coiled coil</keyword>
<feature type="coiled-coil region" evidence="8">
    <location>
        <begin position="253"/>
        <end position="503"/>
    </location>
</feature>
<comment type="caution">
    <text evidence="10">The sequence shown here is derived from an EMBL/GenBank/DDBJ whole genome shotgun (WGS) entry which is preliminary data.</text>
</comment>
<dbReference type="Gene3D" id="3.30.70.1620">
    <property type="match status" value="1"/>
</dbReference>
<protein>
    <submittedName>
        <fullName evidence="10">Structural maintenance of chromosomes protein 2</fullName>
    </submittedName>
</protein>
<comment type="similarity">
    <text evidence="2">Belongs to the SMC family. SMC2 subfamily.</text>
</comment>
<gene>
    <name evidence="10" type="primary">SMC2_1</name>
    <name evidence="10" type="ORF">H4219_002529</name>
</gene>
<dbReference type="InterPro" id="IPR003395">
    <property type="entry name" value="RecF/RecN/SMC_N"/>
</dbReference>
<dbReference type="Pfam" id="PF02463">
    <property type="entry name" value="SMC_N"/>
    <property type="match status" value="1"/>
</dbReference>
<dbReference type="GO" id="GO:0016887">
    <property type="term" value="F:ATP hydrolysis activity"/>
    <property type="evidence" value="ECO:0007669"/>
    <property type="project" value="InterPro"/>
</dbReference>
<dbReference type="SUPFAM" id="SSF52540">
    <property type="entry name" value="P-loop containing nucleoside triphosphate hydrolases"/>
    <property type="match status" value="1"/>
</dbReference>
<evidence type="ECO:0000256" key="2">
    <source>
        <dbReference type="ARBA" id="ARBA00005231"/>
    </source>
</evidence>
<keyword evidence="7" id="KW-0131">Cell cycle</keyword>
<evidence type="ECO:0000256" key="5">
    <source>
        <dbReference type="ARBA" id="ARBA00023054"/>
    </source>
</evidence>
<evidence type="ECO:0000256" key="4">
    <source>
        <dbReference type="ARBA" id="ARBA00022840"/>
    </source>
</evidence>
<proteinExistence type="inferred from homology"/>
<evidence type="ECO:0000256" key="7">
    <source>
        <dbReference type="ARBA" id="ARBA00023306"/>
    </source>
</evidence>
<dbReference type="InterPro" id="IPR036277">
    <property type="entry name" value="SMC_hinge_sf"/>
</dbReference>
<dbReference type="Proteomes" id="UP001150538">
    <property type="component" value="Unassembled WGS sequence"/>
</dbReference>
<dbReference type="InterPro" id="IPR027417">
    <property type="entry name" value="P-loop_NTPase"/>
</dbReference>
<dbReference type="AlphaFoldDB" id="A0A9W8DTY8"/>
<dbReference type="PANTHER" id="PTHR43977">
    <property type="entry name" value="STRUCTURAL MAINTENANCE OF CHROMOSOMES PROTEIN 3"/>
    <property type="match status" value="1"/>
</dbReference>
<feature type="domain" description="SMC hinge" evidence="9">
    <location>
        <begin position="521"/>
        <end position="641"/>
    </location>
</feature>